<evidence type="ECO:0000313" key="2">
    <source>
        <dbReference type="Proteomes" id="UP000182762"/>
    </source>
</evidence>
<keyword evidence="2" id="KW-1185">Reference proteome</keyword>
<evidence type="ECO:0000313" key="1">
    <source>
        <dbReference type="EMBL" id="SFQ86547.1"/>
    </source>
</evidence>
<dbReference type="GeneID" id="93713190"/>
<gene>
    <name evidence="1" type="ORF">SAMN02745910_04665</name>
</gene>
<protein>
    <submittedName>
        <fullName evidence="1">MerR HTH family regulatory protein</fullName>
    </submittedName>
</protein>
<reference evidence="1 2" key="1">
    <citation type="submission" date="2016-10" db="EMBL/GenBank/DDBJ databases">
        <authorList>
            <person name="Varghese N."/>
            <person name="Submissions S."/>
        </authorList>
    </citation>
    <scope>NUCLEOTIDE SEQUENCE [LARGE SCALE GENOMIC DNA]</scope>
    <source>
        <strain evidence="1 2">DSM 13796</strain>
    </source>
</reference>
<organism evidence="1 2">
    <name type="scientific">Priestia endophytica DSM 13796</name>
    <dbReference type="NCBI Taxonomy" id="1121089"/>
    <lineage>
        <taxon>Bacteria</taxon>
        <taxon>Bacillati</taxon>
        <taxon>Bacillota</taxon>
        <taxon>Bacilli</taxon>
        <taxon>Bacillales</taxon>
        <taxon>Bacillaceae</taxon>
        <taxon>Priestia</taxon>
    </lineage>
</organism>
<proteinExistence type="predicted"/>
<name>A0A1I6C075_9BACI</name>
<dbReference type="Proteomes" id="UP000182762">
    <property type="component" value="Unassembled WGS sequence"/>
</dbReference>
<sequence>MKEEKRFSVPQIASELGVPGSTVRRYLAQFSDFLEIKKIKNKNFVNSSSLEVLKEIRDLFADKKNVEQVREKLASHRASFIDVEEEDIEFNPHEQTPAHLTLEETENRIAEKVYGKVEVLIKEQFENMKNDNNIEELKSYLKQRDEEMVKVMKQLQEREQTREQQMLEVAATSEESKPTKRWWQIWKFPK</sequence>
<dbReference type="EMBL" id="FOXX01000019">
    <property type="protein sequence ID" value="SFQ86547.1"/>
    <property type="molecule type" value="Genomic_DNA"/>
</dbReference>
<accession>A0A1I6C075</accession>
<dbReference type="Gene3D" id="1.10.1660.10">
    <property type="match status" value="1"/>
</dbReference>
<comment type="caution">
    <text evidence="1">The sequence shown here is derived from an EMBL/GenBank/DDBJ whole genome shotgun (WGS) entry which is preliminary data.</text>
</comment>
<dbReference type="RefSeq" id="WP_061802886.1">
    <property type="nucleotide sequence ID" value="NZ_FOXX01000019.1"/>
</dbReference>